<dbReference type="OrthoDB" id="5507920at2"/>
<dbReference type="AlphaFoldDB" id="A0A0F6YGI6"/>
<keyword evidence="2" id="KW-1185">Reference proteome</keyword>
<protein>
    <submittedName>
        <fullName evidence="1">Uncharacterized protein</fullName>
    </submittedName>
</protein>
<reference evidence="1 2" key="1">
    <citation type="submission" date="2015-03" db="EMBL/GenBank/DDBJ databases">
        <title>Genome assembly of Sandaracinus amylolyticus DSM 53668.</title>
        <authorList>
            <person name="Sharma G."/>
            <person name="Subramanian S."/>
        </authorList>
    </citation>
    <scope>NUCLEOTIDE SEQUENCE [LARGE SCALE GENOMIC DNA]</scope>
    <source>
        <strain evidence="1 2">DSM 53668</strain>
    </source>
</reference>
<evidence type="ECO:0000313" key="1">
    <source>
        <dbReference type="EMBL" id="AKF03997.1"/>
    </source>
</evidence>
<dbReference type="KEGG" id="samy:DB32_001146"/>
<dbReference type="RefSeq" id="WP_053231397.1">
    <property type="nucleotide sequence ID" value="NZ_CP011125.1"/>
</dbReference>
<gene>
    <name evidence="1" type="ORF">DB32_001146</name>
</gene>
<name>A0A0F6YGI6_9BACT</name>
<accession>A0A0F6YGI6</accession>
<evidence type="ECO:0000313" key="2">
    <source>
        <dbReference type="Proteomes" id="UP000034883"/>
    </source>
</evidence>
<proteinExistence type="predicted"/>
<dbReference type="STRING" id="927083.DB32_001146"/>
<sequence length="207" mass="23236">MTTSRVEMQQHDVERARELNPHRALLTSLFHELFQTERSAEIHPPLEAARLGNSAPARALRAVSSHAASVRPELPELARRRGLPVSRTGKRIGDSFSWVRRHFTDGVMESERSYRATLLGIRHGVDLVKLIRSAAEAADDRDLVSWCTEWLSVREPLVEEVCAQLAWFGWHPESAIQHTGKVRGLLDRLLGRADRDGSRSSPALGQV</sequence>
<dbReference type="EMBL" id="CP011125">
    <property type="protein sequence ID" value="AKF03997.1"/>
    <property type="molecule type" value="Genomic_DNA"/>
</dbReference>
<dbReference type="Proteomes" id="UP000034883">
    <property type="component" value="Chromosome"/>
</dbReference>
<organism evidence="1 2">
    <name type="scientific">Sandaracinus amylolyticus</name>
    <dbReference type="NCBI Taxonomy" id="927083"/>
    <lineage>
        <taxon>Bacteria</taxon>
        <taxon>Pseudomonadati</taxon>
        <taxon>Myxococcota</taxon>
        <taxon>Polyangia</taxon>
        <taxon>Polyangiales</taxon>
        <taxon>Sandaracinaceae</taxon>
        <taxon>Sandaracinus</taxon>
    </lineage>
</organism>